<dbReference type="VEuPathDB" id="FungiDB:LCOR_07800.1"/>
<dbReference type="PANTHER" id="PTHR48075">
    <property type="entry name" value="3-HYDROXYACYL-COA DEHYDROGENASE FAMILY PROTEIN"/>
    <property type="match status" value="1"/>
</dbReference>
<dbReference type="InterPro" id="IPR022694">
    <property type="entry name" value="3-OHacyl-CoA_DH"/>
</dbReference>
<feature type="binding site" evidence="5">
    <location>
        <position position="308"/>
    </location>
    <ligand>
        <name>NAD(+)</name>
        <dbReference type="ChEBI" id="CHEBI:57540"/>
    </ligand>
</feature>
<feature type="binding site" evidence="5">
    <location>
        <position position="153"/>
    </location>
    <ligand>
        <name>NAD(+)</name>
        <dbReference type="ChEBI" id="CHEBI:57540"/>
    </ligand>
</feature>
<dbReference type="InterPro" id="IPR008927">
    <property type="entry name" value="6-PGluconate_DH-like_C_sf"/>
</dbReference>
<keyword evidence="3" id="KW-0560">Oxidoreductase</keyword>
<dbReference type="Pfam" id="PF00725">
    <property type="entry name" value="3HCDH"/>
    <property type="match status" value="1"/>
</dbReference>
<dbReference type="FunFam" id="3.40.50.720:FF:000009">
    <property type="entry name" value="Fatty oxidation complex, alpha subunit"/>
    <property type="match status" value="1"/>
</dbReference>
<dbReference type="Pfam" id="PF02737">
    <property type="entry name" value="3HCDH_N"/>
    <property type="match status" value="1"/>
</dbReference>
<dbReference type="GO" id="GO:0016616">
    <property type="term" value="F:oxidoreductase activity, acting on the CH-OH group of donors, NAD or NADP as acceptor"/>
    <property type="evidence" value="ECO:0007669"/>
    <property type="project" value="InterPro"/>
</dbReference>
<feature type="binding site" evidence="5">
    <location>
        <begin position="43"/>
        <end position="48"/>
    </location>
    <ligand>
        <name>NAD(+)</name>
        <dbReference type="ChEBI" id="CHEBI:57540"/>
    </ligand>
</feature>
<name>A0A068S337_9FUNG</name>
<dbReference type="STRING" id="1263082.A0A068S337"/>
<feature type="domain" description="3-hydroxyacyl-CoA dehydrogenase NAD binding" evidence="7">
    <location>
        <begin position="39"/>
        <end position="217"/>
    </location>
</feature>
<organism evidence="8 9">
    <name type="scientific">Lichtheimia corymbifera JMRC:FSU:9682</name>
    <dbReference type="NCBI Taxonomy" id="1263082"/>
    <lineage>
        <taxon>Eukaryota</taxon>
        <taxon>Fungi</taxon>
        <taxon>Fungi incertae sedis</taxon>
        <taxon>Mucoromycota</taxon>
        <taxon>Mucoromycotina</taxon>
        <taxon>Mucoromycetes</taxon>
        <taxon>Mucorales</taxon>
        <taxon>Lichtheimiaceae</taxon>
        <taxon>Lichtheimia</taxon>
    </lineage>
</organism>
<accession>A0A068S337</accession>
<feature type="binding site" evidence="5">
    <location>
        <position position="126"/>
    </location>
    <ligand>
        <name>NAD(+)</name>
        <dbReference type="ChEBI" id="CHEBI:57540"/>
    </ligand>
</feature>
<feature type="site" description="Important for catalytic activity" evidence="4">
    <location>
        <position position="174"/>
    </location>
</feature>
<feature type="domain" description="3-hydroxyacyl-CoA dehydrogenase C-terminal" evidence="6">
    <location>
        <begin position="220"/>
        <end position="316"/>
    </location>
</feature>
<dbReference type="SUPFAM" id="SSF48179">
    <property type="entry name" value="6-phosphogluconate dehydrogenase C-terminal domain-like"/>
    <property type="match status" value="1"/>
</dbReference>
<proteinExistence type="inferred from homology"/>
<dbReference type="Proteomes" id="UP000027586">
    <property type="component" value="Unassembled WGS sequence"/>
</dbReference>
<dbReference type="InterPro" id="IPR013328">
    <property type="entry name" value="6PGD_dom2"/>
</dbReference>
<feature type="binding site" evidence="5">
    <location>
        <position position="177"/>
    </location>
    <ligand>
        <name>NAD(+)</name>
        <dbReference type="ChEBI" id="CHEBI:57540"/>
    </ligand>
</feature>
<evidence type="ECO:0000256" key="5">
    <source>
        <dbReference type="PIRSR" id="PIRSR000105-2"/>
    </source>
</evidence>
<feature type="binding site" evidence="5">
    <location>
        <position position="67"/>
    </location>
    <ligand>
        <name>NAD(+)</name>
        <dbReference type="ChEBI" id="CHEBI:57540"/>
    </ligand>
</feature>
<dbReference type="SUPFAM" id="SSF51735">
    <property type="entry name" value="NAD(P)-binding Rossmann-fold domains"/>
    <property type="match status" value="1"/>
</dbReference>
<comment type="similarity">
    <text evidence="2">Belongs to the 3-hydroxyacyl-CoA dehydrogenase family.</text>
</comment>
<sequence length="318" mass="34537">MIGITLNSCKRLPATVQTTRRFLSSTPANLRNIDHIKRVGVVGSGQMGLGIAYVAANVARLPVVLMDINKEQTDRGIQFMNKLLDKDVSKSKITAEHAQGTRELVSTTNSMQSLSDVDIVIEAASENLNIKNAIFRDLDAICKSDAILATNTSSISITKIAAATKKAEQVIGMHFMNPVPVMKLVEVIPGLATKDDVLQDTLALAKNMGKTTTVAEDIPGFVANRLLMPYINEAVMLLESGAASAEDIDTTMKLGTNMPMGPLTLADFIGLDTCLAIQKVLYDNTGDSKYRPCWLLQKYVDAGWYGKKSGRGFYNYAK</sequence>
<keyword evidence="5" id="KW-0520">NAD</keyword>
<dbReference type="Gene3D" id="1.10.1040.10">
    <property type="entry name" value="N-(1-d-carboxylethyl)-l-norvaline Dehydrogenase, domain 2"/>
    <property type="match status" value="1"/>
</dbReference>
<dbReference type="InterPro" id="IPR036291">
    <property type="entry name" value="NAD(P)-bd_dom_sf"/>
</dbReference>
<dbReference type="EMBL" id="CBTN010000041">
    <property type="protein sequence ID" value="CDH56788.1"/>
    <property type="molecule type" value="Genomic_DNA"/>
</dbReference>
<protein>
    <submittedName>
        <fullName evidence="8">3-hydroxybutyryl-dehydrogenase</fullName>
    </submittedName>
</protein>
<dbReference type="GO" id="GO:0070403">
    <property type="term" value="F:NAD+ binding"/>
    <property type="evidence" value="ECO:0007669"/>
    <property type="project" value="InterPro"/>
</dbReference>
<keyword evidence="9" id="KW-1185">Reference proteome</keyword>
<dbReference type="AlphaFoldDB" id="A0A068S337"/>
<dbReference type="PIRSF" id="PIRSF000105">
    <property type="entry name" value="HCDH"/>
    <property type="match status" value="1"/>
</dbReference>
<dbReference type="PROSITE" id="PS00067">
    <property type="entry name" value="3HCDH"/>
    <property type="match status" value="1"/>
</dbReference>
<dbReference type="PANTHER" id="PTHR48075:SF5">
    <property type="entry name" value="3-HYDROXYBUTYRYL-COA DEHYDROGENASE"/>
    <property type="match status" value="1"/>
</dbReference>
<evidence type="ECO:0000256" key="4">
    <source>
        <dbReference type="PIRSR" id="PIRSR000105-1"/>
    </source>
</evidence>
<reference evidence="8" key="1">
    <citation type="submission" date="2013-08" db="EMBL/GenBank/DDBJ databases">
        <title>Gene expansion shapes genome architecture in the human pathogen Lichtheimia corymbifera: an evolutionary genomics analysis in the ancient terrestrial Mucorales (Mucoromycotina).</title>
        <authorList>
            <person name="Schwartze V.U."/>
            <person name="Winter S."/>
            <person name="Shelest E."/>
            <person name="Marcet-Houben M."/>
            <person name="Horn F."/>
            <person name="Wehner S."/>
            <person name="Hoffmann K."/>
            <person name="Riege K."/>
            <person name="Sammeth M."/>
            <person name="Nowrousian M."/>
            <person name="Valiante V."/>
            <person name="Linde J."/>
            <person name="Jacobsen I.D."/>
            <person name="Marz M."/>
            <person name="Brakhage A.A."/>
            <person name="Gabaldon T."/>
            <person name="Bocker S."/>
            <person name="Voigt K."/>
        </authorList>
    </citation>
    <scope>NUCLEOTIDE SEQUENCE [LARGE SCALE GENOMIC DNA]</scope>
    <source>
        <strain evidence="8">FSU 9682</strain>
    </source>
</reference>
<feature type="binding site" evidence="5">
    <location>
        <position position="131"/>
    </location>
    <ligand>
        <name>NAD(+)</name>
        <dbReference type="ChEBI" id="CHEBI:57540"/>
    </ligand>
</feature>
<dbReference type="InterPro" id="IPR006176">
    <property type="entry name" value="3-OHacyl-CoA_DH_NAD-bd"/>
</dbReference>
<evidence type="ECO:0000313" key="9">
    <source>
        <dbReference type="Proteomes" id="UP000027586"/>
    </source>
</evidence>
<evidence type="ECO:0000313" key="8">
    <source>
        <dbReference type="EMBL" id="CDH56788.1"/>
    </source>
</evidence>
<evidence type="ECO:0000256" key="2">
    <source>
        <dbReference type="ARBA" id="ARBA00009463"/>
    </source>
</evidence>
<comment type="caution">
    <text evidence="8">The sequence shown here is derived from an EMBL/GenBank/DDBJ whole genome shotgun (WGS) entry which is preliminary data.</text>
</comment>
<dbReference type="GO" id="GO:0006631">
    <property type="term" value="P:fatty acid metabolic process"/>
    <property type="evidence" value="ECO:0007669"/>
    <property type="project" value="InterPro"/>
</dbReference>
<dbReference type="OrthoDB" id="5958943at2759"/>
<dbReference type="Gene3D" id="3.40.50.720">
    <property type="entry name" value="NAD(P)-binding Rossmann-like Domain"/>
    <property type="match status" value="1"/>
</dbReference>
<dbReference type="InterPro" id="IPR006108">
    <property type="entry name" value="3HC_DH_C"/>
</dbReference>
<dbReference type="InterPro" id="IPR006180">
    <property type="entry name" value="3-OHacyl-CoA_DH_CS"/>
</dbReference>
<comment type="pathway">
    <text evidence="1">Lipid metabolism; fatty acid beta-oxidation.</text>
</comment>
<evidence type="ECO:0000256" key="1">
    <source>
        <dbReference type="ARBA" id="ARBA00005005"/>
    </source>
</evidence>
<gene>
    <name evidence="8" type="ORF">LCOR_07800.1</name>
</gene>
<evidence type="ECO:0000256" key="3">
    <source>
        <dbReference type="ARBA" id="ARBA00023002"/>
    </source>
</evidence>
<evidence type="ECO:0000259" key="6">
    <source>
        <dbReference type="Pfam" id="PF00725"/>
    </source>
</evidence>
<evidence type="ECO:0000259" key="7">
    <source>
        <dbReference type="Pfam" id="PF02737"/>
    </source>
</evidence>